<dbReference type="EMBL" id="AP022591">
    <property type="protein sequence ID" value="BBY44480.1"/>
    <property type="molecule type" value="Genomic_DNA"/>
</dbReference>
<dbReference type="SUPFAM" id="SSF51182">
    <property type="entry name" value="RmlC-like cupins"/>
    <property type="match status" value="1"/>
</dbReference>
<evidence type="ECO:0000313" key="3">
    <source>
        <dbReference type="Proteomes" id="UP000466431"/>
    </source>
</evidence>
<dbReference type="KEGG" id="mcee:MCEL_27750"/>
<keyword evidence="3" id="KW-1185">Reference proteome</keyword>
<name>A0A7I7RJM1_MYCCF</name>
<dbReference type="Gene3D" id="2.60.120.10">
    <property type="entry name" value="Jelly Rolls"/>
    <property type="match status" value="1"/>
</dbReference>
<reference evidence="2 3" key="1">
    <citation type="journal article" date="2019" name="Emerg. Microbes Infect.">
        <title>Comprehensive subspecies identification of 175 nontuberculous mycobacteria species based on 7547 genomic profiles.</title>
        <authorList>
            <person name="Matsumoto Y."/>
            <person name="Kinjo T."/>
            <person name="Motooka D."/>
            <person name="Nabeya D."/>
            <person name="Jung N."/>
            <person name="Uechi K."/>
            <person name="Horii T."/>
            <person name="Iida T."/>
            <person name="Fujita J."/>
            <person name="Nakamura S."/>
        </authorList>
    </citation>
    <scope>NUCLEOTIDE SEQUENCE [LARGE SCALE GENOMIC DNA]</scope>
    <source>
        <strain evidence="2 3">JCM 18439</strain>
    </source>
</reference>
<sequence length="178" mass="20125">MAGCGRLTLMSLWDPRNVPPYPPARYTGEEPEVSAWLRRSTEPADYDSFGLVKYHYLANQQATDGDYGLYRVEIAPNGGGPGPHFHRAISEAFYVLSGTVRLYDGRDWIDGHPNDFLYVPPGGIHGFRNEADEPTSLLMLFAPGAPREAYFEGFSQLGDLTDEERSEWFIKHDNYFVE</sequence>
<dbReference type="PANTHER" id="PTHR36440:SF1">
    <property type="entry name" value="PUTATIVE (AFU_ORTHOLOGUE AFUA_8G07350)-RELATED"/>
    <property type="match status" value="1"/>
</dbReference>
<accession>A0A7I7RJM1</accession>
<proteinExistence type="predicted"/>
<protein>
    <recommendedName>
        <fullName evidence="1">Cupin type-2 domain-containing protein</fullName>
    </recommendedName>
</protein>
<dbReference type="Proteomes" id="UP000466431">
    <property type="component" value="Chromosome"/>
</dbReference>
<dbReference type="InterPro" id="IPR053146">
    <property type="entry name" value="QDO-like"/>
</dbReference>
<feature type="domain" description="Cupin type-2" evidence="1">
    <location>
        <begin position="71"/>
        <end position="141"/>
    </location>
</feature>
<dbReference type="InterPro" id="IPR011051">
    <property type="entry name" value="RmlC_Cupin_sf"/>
</dbReference>
<dbReference type="InterPro" id="IPR014710">
    <property type="entry name" value="RmlC-like_jellyroll"/>
</dbReference>
<evidence type="ECO:0000313" key="2">
    <source>
        <dbReference type="EMBL" id="BBY44480.1"/>
    </source>
</evidence>
<gene>
    <name evidence="2" type="ORF">MCEL_27750</name>
</gene>
<dbReference type="InterPro" id="IPR013096">
    <property type="entry name" value="Cupin_2"/>
</dbReference>
<dbReference type="Pfam" id="PF07883">
    <property type="entry name" value="Cupin_2"/>
    <property type="match status" value="1"/>
</dbReference>
<organism evidence="2 3">
    <name type="scientific">Mycolicibacterium celeriflavum</name>
    <name type="common">Mycobacterium celeriflavum</name>
    <dbReference type="NCBI Taxonomy" id="1249101"/>
    <lineage>
        <taxon>Bacteria</taxon>
        <taxon>Bacillati</taxon>
        <taxon>Actinomycetota</taxon>
        <taxon>Actinomycetes</taxon>
        <taxon>Mycobacteriales</taxon>
        <taxon>Mycobacteriaceae</taxon>
        <taxon>Mycolicibacterium</taxon>
    </lineage>
</organism>
<evidence type="ECO:0000259" key="1">
    <source>
        <dbReference type="Pfam" id="PF07883"/>
    </source>
</evidence>
<dbReference type="PANTHER" id="PTHR36440">
    <property type="entry name" value="PUTATIVE (AFU_ORTHOLOGUE AFUA_8G07350)-RELATED"/>
    <property type="match status" value="1"/>
</dbReference>
<dbReference type="AlphaFoldDB" id="A0A7I7RJM1"/>